<dbReference type="AlphaFoldDB" id="A0A0C1MQ30"/>
<evidence type="ECO:0000259" key="1">
    <source>
        <dbReference type="PROSITE" id="PS51698"/>
    </source>
</evidence>
<dbReference type="Pfam" id="PF04564">
    <property type="entry name" value="U-box"/>
    <property type="match status" value="1"/>
</dbReference>
<dbReference type="GO" id="GO:0016567">
    <property type="term" value="P:protein ubiquitination"/>
    <property type="evidence" value="ECO:0007669"/>
    <property type="project" value="InterPro"/>
</dbReference>
<dbReference type="Proteomes" id="UP000031258">
    <property type="component" value="Unassembled WGS sequence"/>
</dbReference>
<reference evidence="2 3" key="1">
    <citation type="submission" date="2014-11" db="EMBL/GenBank/DDBJ databases">
        <title>A Rickettsiales Symbiont of Amoebae With Ancient Features.</title>
        <authorList>
            <person name="Schulz F."/>
            <person name="Martijn J."/>
            <person name="Wascher F."/>
            <person name="Kostanjsek R."/>
            <person name="Ettema T.J."/>
            <person name="Horn M."/>
        </authorList>
    </citation>
    <scope>NUCLEOTIDE SEQUENCE [LARGE SCALE GENOMIC DNA]</scope>
    <source>
        <strain evidence="2 3">UWC36</strain>
    </source>
</reference>
<comment type="caution">
    <text evidence="2">The sequence shown here is derived from an EMBL/GenBank/DDBJ whole genome shotgun (WGS) entry which is preliminary data.</text>
</comment>
<accession>A0A0C1MQ30</accession>
<gene>
    <name evidence="2" type="ORF">NF27_JY00020</name>
</gene>
<dbReference type="EMBL" id="JSWE01000240">
    <property type="protein sequence ID" value="KIE04067.1"/>
    <property type="molecule type" value="Genomic_DNA"/>
</dbReference>
<dbReference type="STRING" id="86105.NF27_JY00020"/>
<dbReference type="PANTHER" id="PTHR46573:SF1">
    <property type="entry name" value="WD REPEAT, SAM AND U-BOX DOMAIN-CONTAINING PROTEIN 1"/>
    <property type="match status" value="1"/>
</dbReference>
<dbReference type="SMART" id="SM00504">
    <property type="entry name" value="Ubox"/>
    <property type="match status" value="1"/>
</dbReference>
<keyword evidence="3" id="KW-1185">Reference proteome</keyword>
<proteinExistence type="predicted"/>
<feature type="non-terminal residue" evidence="2">
    <location>
        <position position="237"/>
    </location>
</feature>
<name>A0A0C1MQ30_9RICK</name>
<dbReference type="SUPFAM" id="SSF57850">
    <property type="entry name" value="RING/U-box"/>
    <property type="match status" value="1"/>
</dbReference>
<dbReference type="CDD" id="cd16655">
    <property type="entry name" value="RING-Ubox_WDSUB1-like"/>
    <property type="match status" value="1"/>
</dbReference>
<evidence type="ECO:0000313" key="3">
    <source>
        <dbReference type="Proteomes" id="UP000031258"/>
    </source>
</evidence>
<sequence>MRTDEIRNNVENSNEVEHPNEYICIITQDLMEEPVIAEDGYSYEKESIVRWMREHRNQSPMTRQAMDPGKLIPNRNLKDAIEVYKARIALQNTSIAEEREESSTVVSRNVYSSPKYSHIKVMRKLQNDLDVEMNAVYMGTVVEQTLVGMAGIYTNQERAIFRRNNESGHTCFKLRFASDQEYLKFITYYNTNFNGLIVDEGEFNEGYTNITINSEKLVEELSPKLGEFKKEAHNKVM</sequence>
<dbReference type="RefSeq" id="WP_039459581.1">
    <property type="nucleotide sequence ID" value="NZ_JSWE01000240.1"/>
</dbReference>
<dbReference type="InterPro" id="IPR003613">
    <property type="entry name" value="Ubox_domain"/>
</dbReference>
<dbReference type="GO" id="GO:0004842">
    <property type="term" value="F:ubiquitin-protein transferase activity"/>
    <property type="evidence" value="ECO:0007669"/>
    <property type="project" value="InterPro"/>
</dbReference>
<protein>
    <recommendedName>
        <fullName evidence="1">U-box domain-containing protein</fullName>
    </recommendedName>
</protein>
<dbReference type="InterPro" id="IPR052085">
    <property type="entry name" value="WD-SAM-U-box"/>
</dbReference>
<dbReference type="PROSITE" id="PS51698">
    <property type="entry name" value="U_BOX"/>
    <property type="match status" value="1"/>
</dbReference>
<evidence type="ECO:0000313" key="2">
    <source>
        <dbReference type="EMBL" id="KIE04067.1"/>
    </source>
</evidence>
<organism evidence="2 3">
    <name type="scientific">Candidatus Jidaibacter acanthamoebae</name>
    <dbReference type="NCBI Taxonomy" id="86105"/>
    <lineage>
        <taxon>Bacteria</taxon>
        <taxon>Pseudomonadati</taxon>
        <taxon>Pseudomonadota</taxon>
        <taxon>Alphaproteobacteria</taxon>
        <taxon>Rickettsiales</taxon>
        <taxon>Candidatus Midichloriaceae</taxon>
        <taxon>Candidatus Jidaibacter</taxon>
    </lineage>
</organism>
<dbReference type="Gene3D" id="3.30.40.10">
    <property type="entry name" value="Zinc/RING finger domain, C3HC4 (zinc finger)"/>
    <property type="match status" value="1"/>
</dbReference>
<dbReference type="InterPro" id="IPR013083">
    <property type="entry name" value="Znf_RING/FYVE/PHD"/>
</dbReference>
<feature type="domain" description="U-box" evidence="1">
    <location>
        <begin position="17"/>
        <end position="91"/>
    </location>
</feature>
<dbReference type="PANTHER" id="PTHR46573">
    <property type="entry name" value="WD REPEAT, SAM AND U-BOX DOMAIN-CONTAINING PROTEIN 1"/>
    <property type="match status" value="1"/>
</dbReference>